<sequence>MLTNEALMEKASRYTEGLQWGCGSEIVGGIELGPLRMILADGREAEVSGLSGLDKREDRGGDRVMPRNATEGFEGEILFLLRRMKERKVQKGKLEGANNCDKRKVIKALIKKNSGPGLLAGNKNPGDVKGVLDLIELEKGEHSISCHFKNCEDGFMWTFTGVYGPTMRRDRNVWNELGAIYGLWNGPWCVAGDFNAILSLKSAVEEELEFNMRRFSDDRRFTAKGLPLIGGPFTWSGGAWWEGDINGSASFILAEKLKVVKSKLKEWKRCLWRVEYRKNLALDQLQFWDAKEKTKTVLGRDGC</sequence>
<evidence type="ECO:0000313" key="2">
    <source>
        <dbReference type="Proteomes" id="UP000288805"/>
    </source>
</evidence>
<dbReference type="InterPro" id="IPR036691">
    <property type="entry name" value="Endo/exonu/phosph_ase_sf"/>
</dbReference>
<dbReference type="SUPFAM" id="SSF56219">
    <property type="entry name" value="DNase I-like"/>
    <property type="match status" value="1"/>
</dbReference>
<reference evidence="1 2" key="1">
    <citation type="journal article" date="2018" name="PLoS Genet.">
        <title>Population sequencing reveals clonal diversity and ancestral inbreeding in the grapevine cultivar Chardonnay.</title>
        <authorList>
            <person name="Roach M.J."/>
            <person name="Johnson D.L."/>
            <person name="Bohlmann J."/>
            <person name="van Vuuren H.J."/>
            <person name="Jones S.J."/>
            <person name="Pretorius I.S."/>
            <person name="Schmidt S.A."/>
            <person name="Borneman A.R."/>
        </authorList>
    </citation>
    <scope>NUCLEOTIDE SEQUENCE [LARGE SCALE GENOMIC DNA]</scope>
    <source>
        <strain evidence="2">cv. Chardonnay</strain>
        <tissue evidence="1">Leaf</tissue>
    </source>
</reference>
<protein>
    <recommendedName>
        <fullName evidence="3">Endonuclease/exonuclease/phosphatase domain-containing protein</fullName>
    </recommendedName>
</protein>
<dbReference type="EMBL" id="QGNW01000357">
    <property type="protein sequence ID" value="RVW75125.1"/>
    <property type="molecule type" value="Genomic_DNA"/>
</dbReference>
<dbReference type="Gene3D" id="3.60.10.10">
    <property type="entry name" value="Endonuclease/exonuclease/phosphatase"/>
    <property type="match status" value="1"/>
</dbReference>
<name>A0A438GSF6_VITVI</name>
<evidence type="ECO:0000313" key="1">
    <source>
        <dbReference type="EMBL" id="RVW75125.1"/>
    </source>
</evidence>
<dbReference type="Proteomes" id="UP000288805">
    <property type="component" value="Unassembled WGS sequence"/>
</dbReference>
<organism evidence="1 2">
    <name type="scientific">Vitis vinifera</name>
    <name type="common">Grape</name>
    <dbReference type="NCBI Taxonomy" id="29760"/>
    <lineage>
        <taxon>Eukaryota</taxon>
        <taxon>Viridiplantae</taxon>
        <taxon>Streptophyta</taxon>
        <taxon>Embryophyta</taxon>
        <taxon>Tracheophyta</taxon>
        <taxon>Spermatophyta</taxon>
        <taxon>Magnoliopsida</taxon>
        <taxon>eudicotyledons</taxon>
        <taxon>Gunneridae</taxon>
        <taxon>Pentapetalae</taxon>
        <taxon>rosids</taxon>
        <taxon>Vitales</taxon>
        <taxon>Vitaceae</taxon>
        <taxon>Viteae</taxon>
        <taxon>Vitis</taxon>
    </lineage>
</organism>
<dbReference type="AlphaFoldDB" id="A0A438GSF6"/>
<accession>A0A438GSF6</accession>
<evidence type="ECO:0008006" key="3">
    <source>
        <dbReference type="Google" id="ProtNLM"/>
    </source>
</evidence>
<proteinExistence type="predicted"/>
<comment type="caution">
    <text evidence="1">The sequence shown here is derived from an EMBL/GenBank/DDBJ whole genome shotgun (WGS) entry which is preliminary data.</text>
</comment>
<gene>
    <name evidence="1" type="ORF">CK203_057894</name>
</gene>